<dbReference type="EMBL" id="HBFR01002837">
    <property type="protein sequence ID" value="CAD8874753.1"/>
    <property type="molecule type" value="Transcribed_RNA"/>
</dbReference>
<accession>A0A7S1B5S1</accession>
<dbReference type="SMART" id="SM00290">
    <property type="entry name" value="ZnF_UBP"/>
    <property type="match status" value="1"/>
</dbReference>
<feature type="coiled-coil region" evidence="2">
    <location>
        <begin position="492"/>
        <end position="565"/>
    </location>
</feature>
<feature type="domain" description="RING-type" evidence="4">
    <location>
        <begin position="244"/>
        <end position="306"/>
    </location>
</feature>
<dbReference type="GO" id="GO:0005737">
    <property type="term" value="C:cytoplasm"/>
    <property type="evidence" value="ECO:0007669"/>
    <property type="project" value="TreeGrafter"/>
</dbReference>
<protein>
    <recommendedName>
        <fullName evidence="7">UBP-type domain-containing protein</fullName>
    </recommendedName>
</protein>
<sequence length="627" mass="68190">MSNSSIPRPTVSRIAITSGNLRSRSTLSGYVDVDTNRLAPVSSFHGDGDNSDNGEGKFSSRVCCMLSVPPTEVPSGVLSLVSPYIPFVQHVQIFATSENYGGGYAFEGTYLILFHMADASAAQSMSRNYDGVPYSTLVPDERCILRIVRAANFAGEEVPICTPSVATLMPSTATASMLTASSWRPPVAAAPSSLTSSDCDGETRSRMELRALAAATFAVTASLLCDRPSGHDGEGSLTSAEERCAVCLEPLDRTFGSLSTLPLSCRKYNCTSVPVASSAILTTVCNHSFHLHCAVRCGDAPCPVCRFDHGTDLVDAASSACDDCGEVRDVWVCLICGHVGCSSGGNGVGPGNEGHAAKHYEMTLHAYVSSAVSQHVWDFAGGGFVHRLVNTVAGEQQQEQQKNDMGNIGEMGLKGLKIDDREGQSVEDPQNLPLGKIVEVPDMNNPTPSLERSSEVRQRAYYDPSSPPSPGGDEAVHQKLEGWADHYNNILKEQMRQQRLFYEERMEVVQREYRLGLRQGGRGRGRGKIDATSAQELIVALKQEKNMLEQRVTTLTEKCRITNRELTALKDMNEGLETNRLPLEQALRDREKELLIIKRKNEAQIQPLEQRVQELMLRLGGDTNNSG</sequence>
<evidence type="ECO:0000256" key="1">
    <source>
        <dbReference type="PROSITE-ProRule" id="PRU00502"/>
    </source>
</evidence>
<keyword evidence="1" id="KW-0863">Zinc-finger</keyword>
<evidence type="ECO:0008006" key="7">
    <source>
        <dbReference type="Google" id="ProtNLM"/>
    </source>
</evidence>
<keyword evidence="1" id="KW-0862">Zinc</keyword>
<dbReference type="PANTHER" id="PTHR24007:SF7">
    <property type="entry name" value="BRCA1-ASSOCIATED PROTEIN"/>
    <property type="match status" value="1"/>
</dbReference>
<evidence type="ECO:0000256" key="3">
    <source>
        <dbReference type="SAM" id="MobiDB-lite"/>
    </source>
</evidence>
<dbReference type="AlphaFoldDB" id="A0A7S1B5S1"/>
<dbReference type="PANTHER" id="PTHR24007">
    <property type="entry name" value="BRCA1-ASSOCIATED PROTEIN"/>
    <property type="match status" value="1"/>
</dbReference>
<dbReference type="GO" id="GO:0007265">
    <property type="term" value="P:Ras protein signal transduction"/>
    <property type="evidence" value="ECO:0007669"/>
    <property type="project" value="TreeGrafter"/>
</dbReference>
<dbReference type="GO" id="GO:0008270">
    <property type="term" value="F:zinc ion binding"/>
    <property type="evidence" value="ECO:0007669"/>
    <property type="project" value="UniProtKB-KW"/>
</dbReference>
<dbReference type="InterPro" id="IPR001607">
    <property type="entry name" value="Znf_UBP"/>
</dbReference>
<gene>
    <name evidence="6" type="ORF">CHYS00102_LOCUS1928</name>
</gene>
<proteinExistence type="predicted"/>
<dbReference type="SUPFAM" id="SSF57850">
    <property type="entry name" value="RING/U-box"/>
    <property type="match status" value="2"/>
</dbReference>
<dbReference type="PROSITE" id="PS50271">
    <property type="entry name" value="ZF_UBP"/>
    <property type="match status" value="1"/>
</dbReference>
<keyword evidence="2" id="KW-0175">Coiled coil</keyword>
<dbReference type="GO" id="GO:0061630">
    <property type="term" value="F:ubiquitin protein ligase activity"/>
    <property type="evidence" value="ECO:0007669"/>
    <property type="project" value="TreeGrafter"/>
</dbReference>
<dbReference type="InterPro" id="IPR013083">
    <property type="entry name" value="Znf_RING/FYVE/PHD"/>
</dbReference>
<dbReference type="Gene3D" id="3.30.40.10">
    <property type="entry name" value="Zinc/RING finger domain, C3HC4 (zinc finger)"/>
    <property type="match status" value="2"/>
</dbReference>
<reference evidence="6" key="1">
    <citation type="submission" date="2021-01" db="EMBL/GenBank/DDBJ databases">
        <authorList>
            <person name="Corre E."/>
            <person name="Pelletier E."/>
            <person name="Niang G."/>
            <person name="Scheremetjew M."/>
            <person name="Finn R."/>
            <person name="Kale V."/>
            <person name="Holt S."/>
            <person name="Cochrane G."/>
            <person name="Meng A."/>
            <person name="Brown T."/>
            <person name="Cohen L."/>
        </authorList>
    </citation>
    <scope>NUCLEOTIDE SEQUENCE</scope>
    <source>
        <strain evidence="6">308</strain>
    </source>
</reference>
<evidence type="ECO:0000259" key="4">
    <source>
        <dbReference type="PROSITE" id="PS50089"/>
    </source>
</evidence>
<dbReference type="InterPro" id="IPR001841">
    <property type="entry name" value="Znf_RING"/>
</dbReference>
<evidence type="ECO:0000256" key="2">
    <source>
        <dbReference type="SAM" id="Coils"/>
    </source>
</evidence>
<name>A0A7S1B5S1_9STRA</name>
<dbReference type="SMART" id="SM00184">
    <property type="entry name" value="RING"/>
    <property type="match status" value="1"/>
</dbReference>
<dbReference type="PROSITE" id="PS50089">
    <property type="entry name" value="ZF_RING_2"/>
    <property type="match status" value="1"/>
</dbReference>
<evidence type="ECO:0000313" key="6">
    <source>
        <dbReference type="EMBL" id="CAD8874753.1"/>
    </source>
</evidence>
<feature type="domain" description="UBP-type" evidence="5">
    <location>
        <begin position="303"/>
        <end position="403"/>
    </location>
</feature>
<keyword evidence="1" id="KW-0479">Metal-binding</keyword>
<dbReference type="GO" id="GO:0016567">
    <property type="term" value="P:protein ubiquitination"/>
    <property type="evidence" value="ECO:0007669"/>
    <property type="project" value="TreeGrafter"/>
</dbReference>
<dbReference type="Pfam" id="PF02148">
    <property type="entry name" value="zf-UBP"/>
    <property type="match status" value="1"/>
</dbReference>
<evidence type="ECO:0000259" key="5">
    <source>
        <dbReference type="PROSITE" id="PS50271"/>
    </source>
</evidence>
<feature type="region of interest" description="Disordered" evidence="3">
    <location>
        <begin position="439"/>
        <end position="475"/>
    </location>
</feature>
<organism evidence="6">
    <name type="scientific">Corethron hystrix</name>
    <dbReference type="NCBI Taxonomy" id="216773"/>
    <lineage>
        <taxon>Eukaryota</taxon>
        <taxon>Sar</taxon>
        <taxon>Stramenopiles</taxon>
        <taxon>Ochrophyta</taxon>
        <taxon>Bacillariophyta</taxon>
        <taxon>Coscinodiscophyceae</taxon>
        <taxon>Corethrophycidae</taxon>
        <taxon>Corethrales</taxon>
        <taxon>Corethraceae</taxon>
        <taxon>Corethron</taxon>
    </lineage>
</organism>